<evidence type="ECO:0000256" key="2">
    <source>
        <dbReference type="ARBA" id="ARBA00022729"/>
    </source>
</evidence>
<keyword evidence="2" id="KW-0732">Signal</keyword>
<dbReference type="Gene3D" id="3.40.50.1820">
    <property type="entry name" value="alpha/beta hydrolase"/>
    <property type="match status" value="1"/>
</dbReference>
<sequence>MRRPVVLVLVVGVLVAALVAGVVGGVLVSSSRRAAPAPAPSVEATWPTPAAIDWRACTESSLQAAGAECATVTAPLDWSAPQDGRTVRIAVSRVRHTEKPYRGVMLVNPGGPGASGLQYATLGSSVPKGAGAHYDWIGFDPRGVGASRPRLTCRADYANGPRPAYSPATAAGIAAWRRLAEGYAEACGKRNGALLEHVTTRDSANDMEYLRLALRAPTISYYGFSYGTYLGQVYATLYPKRLDRMVLDSTVDPTRVWYGANLDQDVAFQTAIDAWFGWLAKHDDRYRLGGTRQAVQASYDRLAAALAAKPAGGVFGSAELADTLLYAGYSQSLWTDLGDAFSRGARGSTTRLQEYWRTLNEVDDDNGYVGYLAVECTDQVWPGEWSTWEADARRLSRRAPFETWANTWFNAPCRTWPAKAGTPVDVDGTKAPPILMIGETLDAATPFSGSLAVRRLFPRARLLAEPGGTSHAESLNGNDCVDGTIADYLADGSLPARKAGDGPDTTCAPAPQPTP</sequence>
<dbReference type="PANTHER" id="PTHR43248">
    <property type="entry name" value="2-SUCCINYL-6-HYDROXY-2,4-CYCLOHEXADIENE-1-CARBOXYLATE SYNTHASE"/>
    <property type="match status" value="1"/>
</dbReference>
<organism evidence="6 7">
    <name type="scientific">Amnibacterium setariae</name>
    <dbReference type="NCBI Taxonomy" id="2306585"/>
    <lineage>
        <taxon>Bacteria</taxon>
        <taxon>Bacillati</taxon>
        <taxon>Actinomycetota</taxon>
        <taxon>Actinomycetes</taxon>
        <taxon>Micrococcales</taxon>
        <taxon>Microbacteriaceae</taxon>
        <taxon>Amnibacterium</taxon>
    </lineage>
</organism>
<evidence type="ECO:0000256" key="3">
    <source>
        <dbReference type="ARBA" id="ARBA00022801"/>
    </source>
</evidence>
<comment type="caution">
    <text evidence="6">The sequence shown here is derived from an EMBL/GenBank/DDBJ whole genome shotgun (WGS) entry which is preliminary data.</text>
</comment>
<evidence type="ECO:0000256" key="1">
    <source>
        <dbReference type="ARBA" id="ARBA00010088"/>
    </source>
</evidence>
<dbReference type="Proteomes" id="UP000265742">
    <property type="component" value="Unassembled WGS sequence"/>
</dbReference>
<dbReference type="RefSeq" id="WP_119482026.1">
    <property type="nucleotide sequence ID" value="NZ_QXTG01000002.1"/>
</dbReference>
<dbReference type="InterPro" id="IPR051601">
    <property type="entry name" value="Serine_prot/Carboxylest_S33"/>
</dbReference>
<dbReference type="OrthoDB" id="3252468at2"/>
<dbReference type="PANTHER" id="PTHR43248:SF29">
    <property type="entry name" value="TRIPEPTIDYL AMINOPEPTIDASE"/>
    <property type="match status" value="1"/>
</dbReference>
<dbReference type="Pfam" id="PF08386">
    <property type="entry name" value="Abhydrolase_4"/>
    <property type="match status" value="1"/>
</dbReference>
<gene>
    <name evidence="6" type="ORF">D1781_09200</name>
</gene>
<dbReference type="InterPro" id="IPR029058">
    <property type="entry name" value="AB_hydrolase_fold"/>
</dbReference>
<evidence type="ECO:0000313" key="6">
    <source>
        <dbReference type="EMBL" id="RIX27717.1"/>
    </source>
</evidence>
<dbReference type="InterPro" id="IPR013595">
    <property type="entry name" value="Pept_S33_TAP-like_C"/>
</dbReference>
<feature type="domain" description="Peptidase S33 tripeptidyl aminopeptidase-like C-terminal" evidence="5">
    <location>
        <begin position="404"/>
        <end position="497"/>
    </location>
</feature>
<dbReference type="GO" id="GO:0016787">
    <property type="term" value="F:hydrolase activity"/>
    <property type="evidence" value="ECO:0007669"/>
    <property type="project" value="UniProtKB-KW"/>
</dbReference>
<dbReference type="EMBL" id="QXTG01000002">
    <property type="protein sequence ID" value="RIX27717.1"/>
    <property type="molecule type" value="Genomic_DNA"/>
</dbReference>
<reference evidence="7" key="1">
    <citation type="submission" date="2018-09" db="EMBL/GenBank/DDBJ databases">
        <authorList>
            <person name="Kim I."/>
        </authorList>
    </citation>
    <scope>NUCLEOTIDE SEQUENCE [LARGE SCALE GENOMIC DNA]</scope>
    <source>
        <strain evidence="7">DD4a</strain>
    </source>
</reference>
<feature type="region of interest" description="Disordered" evidence="4">
    <location>
        <begin position="494"/>
        <end position="515"/>
    </location>
</feature>
<dbReference type="AlphaFoldDB" id="A0A3A1U1N0"/>
<evidence type="ECO:0000256" key="4">
    <source>
        <dbReference type="SAM" id="MobiDB-lite"/>
    </source>
</evidence>
<evidence type="ECO:0000313" key="7">
    <source>
        <dbReference type="Proteomes" id="UP000265742"/>
    </source>
</evidence>
<keyword evidence="3 6" id="KW-0378">Hydrolase</keyword>
<comment type="similarity">
    <text evidence="1">Belongs to the peptidase S33 family.</text>
</comment>
<dbReference type="SUPFAM" id="SSF53474">
    <property type="entry name" value="alpha/beta-Hydrolases"/>
    <property type="match status" value="1"/>
</dbReference>
<evidence type="ECO:0000259" key="5">
    <source>
        <dbReference type="Pfam" id="PF08386"/>
    </source>
</evidence>
<proteinExistence type="inferred from homology"/>
<keyword evidence="7" id="KW-1185">Reference proteome</keyword>
<name>A0A3A1U1N0_9MICO</name>
<protein>
    <submittedName>
        <fullName evidence="6">Alpha/beta hydrolase</fullName>
    </submittedName>
</protein>
<accession>A0A3A1U1N0</accession>